<organism evidence="1 2">
    <name type="scientific">Pendulispora rubella</name>
    <dbReference type="NCBI Taxonomy" id="2741070"/>
    <lineage>
        <taxon>Bacteria</taxon>
        <taxon>Pseudomonadati</taxon>
        <taxon>Myxococcota</taxon>
        <taxon>Myxococcia</taxon>
        <taxon>Myxococcales</taxon>
        <taxon>Sorangiineae</taxon>
        <taxon>Pendulisporaceae</taxon>
        <taxon>Pendulispora</taxon>
    </lineage>
</organism>
<dbReference type="Gene3D" id="2.60.120.200">
    <property type="match status" value="1"/>
</dbReference>
<dbReference type="PIRSF" id="PIRSF022704">
    <property type="entry name" value="UCP022704"/>
    <property type="match status" value="1"/>
</dbReference>
<dbReference type="RefSeq" id="WP_394832341.1">
    <property type="nucleotide sequence ID" value="NZ_CP089929.1"/>
</dbReference>
<evidence type="ECO:0000313" key="1">
    <source>
        <dbReference type="EMBL" id="WXB02712.1"/>
    </source>
</evidence>
<dbReference type="InterPro" id="IPR015987">
    <property type="entry name" value="UCP022704"/>
</dbReference>
<sequence>MDTRKVAWHEAQWLNEPPRVDIDGEHLVVATASNGDFWRKTSYGFIHDNGHALLAPLPNGSAVEITYEARFEAQFDQAGVMVRVDERTWVKAGVEFADGLPQLGAVATREYSDWSLAPAPDWTGLPITLRASRSGDALTIRARKGEGPWQLVRVTPLAPDAVASAGPFCCSPQRAGLEVRFTRFVVGPADGSLHGGGLP</sequence>
<name>A0ABZ2L282_9BACT</name>
<dbReference type="PANTHER" id="PTHR35332">
    <property type="entry name" value="REGULATION OF ENOLASE PROTEIN 1"/>
    <property type="match status" value="1"/>
</dbReference>
<proteinExistence type="predicted"/>
<dbReference type="Proteomes" id="UP001374803">
    <property type="component" value="Chromosome"/>
</dbReference>
<dbReference type="Pfam" id="PF07081">
    <property type="entry name" value="DUF1349"/>
    <property type="match status" value="1"/>
</dbReference>
<dbReference type="InterPro" id="IPR009784">
    <property type="entry name" value="DUF1349"/>
</dbReference>
<evidence type="ECO:0000313" key="2">
    <source>
        <dbReference type="Proteomes" id="UP001374803"/>
    </source>
</evidence>
<protein>
    <submittedName>
        <fullName evidence="1">DUF1349 domain-containing protein</fullName>
    </submittedName>
</protein>
<keyword evidence="2" id="KW-1185">Reference proteome</keyword>
<dbReference type="EMBL" id="CP089983">
    <property type="protein sequence ID" value="WXB02712.1"/>
    <property type="molecule type" value="Genomic_DNA"/>
</dbReference>
<dbReference type="InterPro" id="IPR013320">
    <property type="entry name" value="ConA-like_dom_sf"/>
</dbReference>
<dbReference type="PANTHER" id="PTHR35332:SF2">
    <property type="entry name" value="REGULATION OF ENOLASE PROTEIN 1"/>
    <property type="match status" value="1"/>
</dbReference>
<gene>
    <name evidence="1" type="ORF">LVJ94_38100</name>
</gene>
<accession>A0ABZ2L282</accession>
<reference evidence="1" key="1">
    <citation type="submission" date="2021-12" db="EMBL/GenBank/DDBJ databases">
        <title>Discovery of the Pendulisporaceae a myxobacterial family with distinct sporulation behavior and unique specialized metabolism.</title>
        <authorList>
            <person name="Garcia R."/>
            <person name="Popoff A."/>
            <person name="Bader C.D."/>
            <person name="Loehr J."/>
            <person name="Walesch S."/>
            <person name="Walt C."/>
            <person name="Boldt J."/>
            <person name="Bunk B."/>
            <person name="Haeckl F.J.F.P.J."/>
            <person name="Gunesch A.P."/>
            <person name="Birkelbach J."/>
            <person name="Nuebel U."/>
            <person name="Pietschmann T."/>
            <person name="Bach T."/>
            <person name="Mueller R."/>
        </authorList>
    </citation>
    <scope>NUCLEOTIDE SEQUENCE</scope>
    <source>
        <strain evidence="1">MSr11367</strain>
    </source>
</reference>
<dbReference type="SUPFAM" id="SSF49899">
    <property type="entry name" value="Concanavalin A-like lectins/glucanases"/>
    <property type="match status" value="1"/>
</dbReference>